<keyword evidence="4" id="KW-1185">Reference proteome</keyword>
<keyword evidence="2" id="KW-0472">Membrane</keyword>
<sequence length="344" mass="35763">MSEMTEQPLTPGAVTTDGKADAVPAARWRVEQALALLAGQDIPPREKVTLAVAIAAEERAWVEAERARRTALRTAREARATQRRRTHEDRIRLAVIGGLAFLALLLALVIGLRATAERPGSAAAAVADGPAGIQRSTERTSVGEKAADVPASSAIPATPPVMIVDDAARARPSGEGVSLTGLLVIGMLAVVVVLLVYGMLRRPPDTPPAPPGAAKEEGADNGALVLAKLVAAVTALGALGGAAFIALIGVLPLLAWAFLKGWPRWLWAIGGLAVGAVFALFVSWPSDVMPPLASDGWQTAWINAQTICQSVTSEKWTLAVVAVLLLVVARVAPDRVRKMGAGGI</sequence>
<reference evidence="3 4" key="1">
    <citation type="submission" date="2020-07" db="EMBL/GenBank/DDBJ databases">
        <title>Complete genome sequence for Sandaracinobacter sp. M6.</title>
        <authorList>
            <person name="Tang Y."/>
            <person name="Liu Q."/>
            <person name="Guo Z."/>
            <person name="Lei P."/>
            <person name="Huang B."/>
        </authorList>
    </citation>
    <scope>NUCLEOTIDE SEQUENCE [LARGE SCALE GENOMIC DNA]</scope>
    <source>
        <strain evidence="3 4">M6</strain>
    </source>
</reference>
<feature type="compositionally biased region" description="Basic and acidic residues" evidence="1">
    <location>
        <begin position="136"/>
        <end position="147"/>
    </location>
</feature>
<gene>
    <name evidence="3" type="ORF">H3309_14275</name>
</gene>
<feature type="transmembrane region" description="Helical" evidence="2">
    <location>
        <begin position="179"/>
        <end position="200"/>
    </location>
</feature>
<evidence type="ECO:0000256" key="2">
    <source>
        <dbReference type="SAM" id="Phobius"/>
    </source>
</evidence>
<protein>
    <submittedName>
        <fullName evidence="3">Uncharacterized protein</fullName>
    </submittedName>
</protein>
<dbReference type="EMBL" id="CP059851">
    <property type="protein sequence ID" value="QMW22487.1"/>
    <property type="molecule type" value="Genomic_DNA"/>
</dbReference>
<name>A0A7G5IGJ5_9SPHN</name>
<proteinExistence type="predicted"/>
<keyword evidence="2" id="KW-1133">Transmembrane helix</keyword>
<accession>A0A7G5IGJ5</accession>
<dbReference type="KEGG" id="sand:H3309_14275"/>
<keyword evidence="2" id="KW-0812">Transmembrane</keyword>
<feature type="transmembrane region" description="Helical" evidence="2">
    <location>
        <begin position="91"/>
        <end position="112"/>
    </location>
</feature>
<feature type="transmembrane region" description="Helical" evidence="2">
    <location>
        <begin position="316"/>
        <end position="332"/>
    </location>
</feature>
<evidence type="ECO:0000256" key="1">
    <source>
        <dbReference type="SAM" id="MobiDB-lite"/>
    </source>
</evidence>
<dbReference type="Proteomes" id="UP000515292">
    <property type="component" value="Chromosome"/>
</dbReference>
<dbReference type="AlphaFoldDB" id="A0A7G5IGJ5"/>
<feature type="transmembrane region" description="Helical" evidence="2">
    <location>
        <begin position="229"/>
        <end position="258"/>
    </location>
</feature>
<feature type="transmembrane region" description="Helical" evidence="2">
    <location>
        <begin position="265"/>
        <end position="284"/>
    </location>
</feature>
<dbReference type="RefSeq" id="WP_182295429.1">
    <property type="nucleotide sequence ID" value="NZ_CP059851.1"/>
</dbReference>
<evidence type="ECO:0000313" key="3">
    <source>
        <dbReference type="EMBL" id="QMW22487.1"/>
    </source>
</evidence>
<evidence type="ECO:0000313" key="4">
    <source>
        <dbReference type="Proteomes" id="UP000515292"/>
    </source>
</evidence>
<organism evidence="3 4">
    <name type="scientific">Sandaracinobacteroides saxicola</name>
    <dbReference type="NCBI Taxonomy" id="2759707"/>
    <lineage>
        <taxon>Bacteria</taxon>
        <taxon>Pseudomonadati</taxon>
        <taxon>Pseudomonadota</taxon>
        <taxon>Alphaproteobacteria</taxon>
        <taxon>Sphingomonadales</taxon>
        <taxon>Sphingosinicellaceae</taxon>
        <taxon>Sandaracinobacteroides</taxon>
    </lineage>
</organism>
<feature type="region of interest" description="Disordered" evidence="1">
    <location>
        <begin position="128"/>
        <end position="150"/>
    </location>
</feature>